<reference evidence="9" key="3">
    <citation type="submission" date="2025-09" db="UniProtKB">
        <authorList>
            <consortium name="Ensembl"/>
        </authorList>
    </citation>
    <scope>IDENTIFICATION</scope>
</reference>
<evidence type="ECO:0000256" key="7">
    <source>
        <dbReference type="SAM" id="Phobius"/>
    </source>
</evidence>
<evidence type="ECO:0000256" key="6">
    <source>
        <dbReference type="SAM" id="MobiDB-lite"/>
    </source>
</evidence>
<keyword evidence="10" id="KW-1185">Reference proteome</keyword>
<feature type="compositionally biased region" description="Pro residues" evidence="6">
    <location>
        <begin position="132"/>
        <end position="142"/>
    </location>
</feature>
<dbReference type="Gene3D" id="1.20.1250.20">
    <property type="entry name" value="MFS general substrate transporter like domains"/>
    <property type="match status" value="1"/>
</dbReference>
<dbReference type="InterPro" id="IPR024989">
    <property type="entry name" value="MFS_assoc_dom"/>
</dbReference>
<evidence type="ECO:0000259" key="8">
    <source>
        <dbReference type="Pfam" id="PF12832"/>
    </source>
</evidence>
<evidence type="ECO:0000256" key="2">
    <source>
        <dbReference type="ARBA" id="ARBA00005241"/>
    </source>
</evidence>
<feature type="transmembrane region" description="Helical" evidence="7">
    <location>
        <begin position="378"/>
        <end position="401"/>
    </location>
</feature>
<feature type="compositionally biased region" description="Polar residues" evidence="6">
    <location>
        <begin position="148"/>
        <end position="157"/>
    </location>
</feature>
<feature type="region of interest" description="Disordered" evidence="6">
    <location>
        <begin position="132"/>
        <end position="164"/>
    </location>
</feature>
<evidence type="ECO:0000313" key="9">
    <source>
        <dbReference type="Ensembl" id="ENSCMUP00000032283.1"/>
    </source>
</evidence>
<dbReference type="InterPro" id="IPR036259">
    <property type="entry name" value="MFS_trans_sf"/>
</dbReference>
<feature type="transmembrane region" description="Helical" evidence="7">
    <location>
        <begin position="540"/>
        <end position="560"/>
    </location>
</feature>
<feature type="transmembrane region" description="Helical" evidence="7">
    <location>
        <begin position="265"/>
        <end position="286"/>
    </location>
</feature>
<dbReference type="Pfam" id="PF12832">
    <property type="entry name" value="MFS_1_like"/>
    <property type="match status" value="1"/>
</dbReference>
<keyword evidence="3 7" id="KW-0812">Transmembrane</keyword>
<dbReference type="Proteomes" id="UP000694553">
    <property type="component" value="Unassembled WGS sequence"/>
</dbReference>
<dbReference type="OMA" id="EGLQWTF"/>
<proteinExistence type="inferred from homology"/>
<accession>A0A8U7P629</accession>
<feature type="transmembrane region" description="Helical" evidence="7">
    <location>
        <begin position="513"/>
        <end position="534"/>
    </location>
</feature>
<reference evidence="9" key="2">
    <citation type="submission" date="2025-08" db="UniProtKB">
        <authorList>
            <consortium name="Ensembl"/>
        </authorList>
    </citation>
    <scope>IDENTIFICATION</scope>
</reference>
<name>A0A8U7P629_CORMO</name>
<protein>
    <recommendedName>
        <fullName evidence="8">Major facilitator superfamily associated domain-containing protein</fullName>
    </recommendedName>
</protein>
<feature type="transmembrane region" description="Helical" evidence="7">
    <location>
        <begin position="345"/>
        <end position="366"/>
    </location>
</feature>
<sequence length="615" mass="64308">MRASPGERWDVGRALALAALFRLLQGAGRGCAAPFVPLYLRLLGLPAPLVGAAAGARHLAALAVPLCCPRGRAGRRLLLAGSVLGSAGASLALTLIPPAGDTGCDRSGQLGLPGSLPSALPSTLLVPVPTTVPSPMTSPLPSPGTSSYTALSSSAVTDTRAVPKGTGRAAADVLAASRKPALGISTFQGLLGTPGALQENGRGLGEGNPKGDGSLDGPSGWTVRAVDQRTQEPERPAFSGPPSPGLQEETPGSAATDLADREYQVFLMVLGAVVLWELLATSLEWTMDESVYEYLDFVDATDRFGRLWLWSSVGAAAGACGVSVLVDQLDCSLGHSIPRLAVHFYSYAVLAMLSLLVSAFFPGHIPRKSARAPRLAKALALLWGDGQALLFAGTMFLVGAASSAGHNFVLWQLQDQGSSELLMGLWVALGPLAELGLHPLKGQLLRALPGARMVVLSLGVLAAQLLSYSLLRAPWAALPVQALSALSSGALRWQLEGTVGDIARPGTERALHALLGGLWAGGASLGSFGGGFVVQHLGLAVLFQASCVGLGLWILFFIIVQSRLPRQRKINYSRLLAADSSEMSDSEEENEKDWLVKAMKDESFNRNWIQQHGVN</sequence>
<keyword evidence="4 7" id="KW-1133">Transmembrane helix</keyword>
<organism evidence="9 10">
    <name type="scientific">Corvus moneduloides</name>
    <name type="common">New Caledonian crow</name>
    <dbReference type="NCBI Taxonomy" id="1196302"/>
    <lineage>
        <taxon>Eukaryota</taxon>
        <taxon>Metazoa</taxon>
        <taxon>Chordata</taxon>
        <taxon>Craniata</taxon>
        <taxon>Vertebrata</taxon>
        <taxon>Euteleostomi</taxon>
        <taxon>Archelosauria</taxon>
        <taxon>Archosauria</taxon>
        <taxon>Dinosauria</taxon>
        <taxon>Saurischia</taxon>
        <taxon>Theropoda</taxon>
        <taxon>Coelurosauria</taxon>
        <taxon>Aves</taxon>
        <taxon>Neognathae</taxon>
        <taxon>Neoaves</taxon>
        <taxon>Telluraves</taxon>
        <taxon>Australaves</taxon>
        <taxon>Passeriformes</taxon>
        <taxon>Corvoidea</taxon>
        <taxon>Corvidae</taxon>
        <taxon>Corvus</taxon>
    </lineage>
</organism>
<dbReference type="PANTHER" id="PTHR16172">
    <property type="entry name" value="MAJOR FACILITATOR SUPERFAMILY DOMAIN-CONTAINING PROTEIN 6-LIKE"/>
    <property type="match status" value="1"/>
</dbReference>
<dbReference type="AlphaFoldDB" id="A0A8U7P629"/>
<dbReference type="GO" id="GO:0016020">
    <property type="term" value="C:membrane"/>
    <property type="evidence" value="ECO:0007669"/>
    <property type="project" value="UniProtKB-SubCell"/>
</dbReference>
<feature type="domain" description="Major facilitator superfamily associated" evidence="8">
    <location>
        <begin position="26"/>
        <end position="545"/>
    </location>
</feature>
<dbReference type="Ensembl" id="ENSCMUT00000035935.1">
    <property type="protein sequence ID" value="ENSCMUP00000032283.1"/>
    <property type="gene ID" value="ENSCMUG00000019577.1"/>
</dbReference>
<dbReference type="SUPFAM" id="SSF103473">
    <property type="entry name" value="MFS general substrate transporter"/>
    <property type="match status" value="1"/>
</dbReference>
<comment type="subcellular location">
    <subcellularLocation>
        <location evidence="1">Membrane</location>
        <topology evidence="1">Multi-pass membrane protein</topology>
    </subcellularLocation>
</comment>
<evidence type="ECO:0000256" key="3">
    <source>
        <dbReference type="ARBA" id="ARBA00022692"/>
    </source>
</evidence>
<reference evidence="10" key="1">
    <citation type="submission" date="2019-10" db="EMBL/GenBank/DDBJ databases">
        <title>Corvus moneduloides (New Caledonian crow) genome, bCorMon1, primary haplotype.</title>
        <authorList>
            <person name="Rutz C."/>
            <person name="Fungtammasan C."/>
            <person name="Mountcastle J."/>
            <person name="Formenti G."/>
            <person name="Chow W."/>
            <person name="Howe K."/>
            <person name="Steele M.P."/>
            <person name="Fernandes J."/>
            <person name="Gilbert M.T.P."/>
            <person name="Fedrigo O."/>
            <person name="Jarvis E.D."/>
            <person name="Gemmell N."/>
        </authorList>
    </citation>
    <scope>NUCLEOTIDE SEQUENCE [LARGE SCALE GENOMIC DNA]</scope>
</reference>
<dbReference type="InterPro" id="IPR051717">
    <property type="entry name" value="MFS_MFSD6"/>
</dbReference>
<evidence type="ECO:0000313" key="10">
    <source>
        <dbReference type="Proteomes" id="UP000694553"/>
    </source>
</evidence>
<feature type="transmembrane region" description="Helical" evidence="7">
    <location>
        <begin position="450"/>
        <end position="470"/>
    </location>
</feature>
<comment type="similarity">
    <text evidence="2">Belongs to the major facilitator superfamily. MFSD6 family.</text>
</comment>
<evidence type="ECO:0000256" key="1">
    <source>
        <dbReference type="ARBA" id="ARBA00004141"/>
    </source>
</evidence>
<feature type="region of interest" description="Disordered" evidence="6">
    <location>
        <begin position="195"/>
        <end position="253"/>
    </location>
</feature>
<keyword evidence="5 7" id="KW-0472">Membrane</keyword>
<feature type="transmembrane region" description="Helical" evidence="7">
    <location>
        <begin position="307"/>
        <end position="325"/>
    </location>
</feature>
<evidence type="ECO:0000256" key="5">
    <source>
        <dbReference type="ARBA" id="ARBA00023136"/>
    </source>
</evidence>
<feature type="compositionally biased region" description="Basic and acidic residues" evidence="6">
    <location>
        <begin position="226"/>
        <end position="235"/>
    </location>
</feature>
<dbReference type="PANTHER" id="PTHR16172:SF41">
    <property type="entry name" value="MAJOR FACILITATOR SUPERFAMILY DOMAIN-CONTAINING PROTEIN 6-LIKE"/>
    <property type="match status" value="1"/>
</dbReference>
<evidence type="ECO:0000256" key="4">
    <source>
        <dbReference type="ARBA" id="ARBA00022989"/>
    </source>
</evidence>